<dbReference type="PaxDb" id="6239-Y38E10A.17"/>
<accession>Q9NAJ4</accession>
<dbReference type="GeneID" id="174897"/>
<sequence>MEKKITQEGLARMIDKGMGTLLALPEIEKKKKSGDLPDNFKMEDGFGVYRVEVGGNEYLCVTNILCNKCERVNGKVKRCEAHKKKRKARKVRKDGDVADDTSDREKLGGLRHVNDEEEEEDKIEGAVTPDFVMTPGIGGAIILVPVDAKNNDRAGPPAKGLNHVKGILVRGAGNIPQFIPNDRLTKAHKLRFDNYIEGELNLVNGKEVFVPNNLGAAKMDEKNAQDVAKAAVADKVDQKVVDAIGKDMVVAVQVDVADNGMPVMKVLEGKPKDKETPVGIIVKANDQVQFVQIVGRELGGGKDAKMMPCTIPENGKVGDVIADVYVNKEGKAVSAKPGDAPAGAPVIGQVIVGQNDQLVFVAKGENKDDAVKKGAKMTPEMKEKLEQAQAKVQAAVTGQSADHIQEQVNRIGVPEAAATSAANGGNNAGGGGSSAEVRSVGFGAQQFGGSQFARPIPAGGGGGGSGGYGAGGGGSGGYGAGGAGGARNSASNGSYGSSANEVKSVGFGAQQYGGSVFAKPSGTGGGYVSAGSSARKSGESGAGGGGAGGGKAGGAKNSASYGSSANEVKSVGFGAQQYGGSVFIRK</sequence>
<dbReference type="CTD" id="174897"/>
<keyword evidence="5" id="KW-1267">Proteomics identification</keyword>
<organism evidence="2 3">
    <name type="scientific">Caenorhabditis elegans</name>
    <dbReference type="NCBI Taxonomy" id="6239"/>
    <lineage>
        <taxon>Eukaryota</taxon>
        <taxon>Metazoa</taxon>
        <taxon>Ecdysozoa</taxon>
        <taxon>Nematoda</taxon>
        <taxon>Chromadorea</taxon>
        <taxon>Rhabditida</taxon>
        <taxon>Rhabditina</taxon>
        <taxon>Rhabditomorpha</taxon>
        <taxon>Rhabditoidea</taxon>
        <taxon>Rhabditidae</taxon>
        <taxon>Peloderinae</taxon>
        <taxon>Caenorhabditis</taxon>
    </lineage>
</organism>
<evidence type="ECO:0007829" key="5">
    <source>
        <dbReference type="PeptideAtlas" id="Q9NAJ4"/>
    </source>
</evidence>
<feature type="compositionally biased region" description="Basic and acidic residues" evidence="1">
    <location>
        <begin position="93"/>
        <end position="108"/>
    </location>
</feature>
<evidence type="ECO:0000313" key="3">
    <source>
        <dbReference type="Proteomes" id="UP000001940"/>
    </source>
</evidence>
<protein>
    <submittedName>
        <fullName evidence="2">DUF3945 domain-containing protein</fullName>
    </submittedName>
</protein>
<dbReference type="UCSC" id="Y38E10A.17">
    <property type="organism name" value="c. elegans"/>
</dbReference>
<dbReference type="EMBL" id="BX284602">
    <property type="protein sequence ID" value="CAB54408.1"/>
    <property type="molecule type" value="Genomic_DNA"/>
</dbReference>
<name>Q9NAJ4_CAEEL</name>
<evidence type="ECO:0000313" key="2">
    <source>
        <dbReference type="EMBL" id="CAB54408.1"/>
    </source>
</evidence>
<dbReference type="KEGG" id="cel:CELE_Y38E10A.17"/>
<dbReference type="Bgee" id="WBGene00012595">
    <property type="expression patterns" value="Expressed in material anatomical entity and 2 other cell types or tissues"/>
</dbReference>
<dbReference type="WormBase" id="Y38E10A.17">
    <property type="protein sequence ID" value="CE21597"/>
    <property type="gene ID" value="WBGene00012595"/>
</dbReference>
<dbReference type="Proteomes" id="UP000001940">
    <property type="component" value="Chromosome II"/>
</dbReference>
<reference evidence="2 3" key="1">
    <citation type="journal article" date="1998" name="Science">
        <title>Genome sequence of the nematode C. elegans: a platform for investigating biology.</title>
        <authorList>
            <consortium name="The C. elegans sequencing consortium"/>
            <person name="Sulson J.E."/>
            <person name="Waterston R."/>
        </authorList>
    </citation>
    <scope>NUCLEOTIDE SEQUENCE [LARGE SCALE GENOMIC DNA]</scope>
    <source>
        <strain evidence="2 3">Bristol N2</strain>
    </source>
</reference>
<dbReference type="HOGENOM" id="CLU_452869_0_0_1"/>
<feature type="compositionally biased region" description="Low complexity" evidence="1">
    <location>
        <begin position="554"/>
        <end position="563"/>
    </location>
</feature>
<dbReference type="AGR" id="WB:WBGene00012595"/>
<evidence type="ECO:0000313" key="4">
    <source>
        <dbReference type="WormBase" id="Y38E10A.17"/>
    </source>
</evidence>
<gene>
    <name evidence="2" type="ORF">CELE_Y38E10A.17</name>
    <name evidence="2 4" type="ORF">Y38E10A.17</name>
</gene>
<evidence type="ECO:0000256" key="1">
    <source>
        <dbReference type="SAM" id="MobiDB-lite"/>
    </source>
</evidence>
<dbReference type="RefSeq" id="NP_496700.1">
    <property type="nucleotide sequence ID" value="NM_064299.4"/>
</dbReference>
<keyword evidence="3" id="KW-1185">Reference proteome</keyword>
<dbReference type="PeptideAtlas" id="Q9NAJ4"/>
<dbReference type="OMA" id="DNGMPVM"/>
<dbReference type="STRING" id="6239.Y38E10A.17.1"/>
<dbReference type="PIR" id="T26667">
    <property type="entry name" value="T26667"/>
</dbReference>
<dbReference type="AlphaFoldDB" id="Q9NAJ4"/>
<dbReference type="FunCoup" id="Q9NAJ4">
    <property type="interactions" value="1524"/>
</dbReference>
<dbReference type="InParanoid" id="Q9NAJ4"/>
<dbReference type="OrthoDB" id="5857539at2759"/>
<proteinExistence type="evidence at protein level"/>
<feature type="region of interest" description="Disordered" evidence="1">
    <location>
        <begin position="84"/>
        <end position="108"/>
    </location>
</feature>
<dbReference type="eggNOG" id="ENOG502QQIF">
    <property type="taxonomic scope" value="Eukaryota"/>
</dbReference>
<feature type="compositionally biased region" description="Gly residues" evidence="1">
    <location>
        <begin position="540"/>
        <end position="553"/>
    </location>
</feature>
<feature type="region of interest" description="Disordered" evidence="1">
    <location>
        <begin position="527"/>
        <end position="563"/>
    </location>
</feature>